<keyword evidence="4 13" id="KW-0812">Transmembrane</keyword>
<evidence type="ECO:0000256" key="11">
    <source>
        <dbReference type="SAM" id="Coils"/>
    </source>
</evidence>
<keyword evidence="6" id="KW-0805">Transcription regulation</keyword>
<evidence type="ECO:0000256" key="9">
    <source>
        <dbReference type="ARBA" id="ARBA00029829"/>
    </source>
</evidence>
<evidence type="ECO:0000256" key="13">
    <source>
        <dbReference type="SAM" id="Phobius"/>
    </source>
</evidence>
<keyword evidence="8" id="KW-0804">Transcription</keyword>
<evidence type="ECO:0000256" key="5">
    <source>
        <dbReference type="ARBA" id="ARBA00022989"/>
    </source>
</evidence>
<gene>
    <name evidence="15" type="ORF">JOF44_002531</name>
</gene>
<evidence type="ECO:0000256" key="3">
    <source>
        <dbReference type="ARBA" id="ARBA00022475"/>
    </source>
</evidence>
<feature type="transmembrane region" description="Helical" evidence="13">
    <location>
        <begin position="132"/>
        <end position="151"/>
    </location>
</feature>
<evidence type="ECO:0000256" key="2">
    <source>
        <dbReference type="ARBA" id="ARBA00004236"/>
    </source>
</evidence>
<dbReference type="InterPro" id="IPR051474">
    <property type="entry name" value="Anti-sigma-K/W_factor"/>
</dbReference>
<organism evidence="15 16">
    <name type="scientific">Brachybacterium fresconis</name>
    <dbReference type="NCBI Taxonomy" id="173363"/>
    <lineage>
        <taxon>Bacteria</taxon>
        <taxon>Bacillati</taxon>
        <taxon>Actinomycetota</taxon>
        <taxon>Actinomycetes</taxon>
        <taxon>Micrococcales</taxon>
        <taxon>Dermabacteraceae</taxon>
        <taxon>Brachybacterium</taxon>
    </lineage>
</organism>
<evidence type="ECO:0000256" key="7">
    <source>
        <dbReference type="ARBA" id="ARBA00023136"/>
    </source>
</evidence>
<name>A0ABS4YLG3_9MICO</name>
<dbReference type="Gene3D" id="1.10.10.1320">
    <property type="entry name" value="Anti-sigma factor, zinc-finger domain"/>
    <property type="match status" value="1"/>
</dbReference>
<dbReference type="RefSeq" id="WP_209891923.1">
    <property type="nucleotide sequence ID" value="NZ_BAAAJV010000006.1"/>
</dbReference>
<evidence type="ECO:0000313" key="16">
    <source>
        <dbReference type="Proteomes" id="UP000698222"/>
    </source>
</evidence>
<feature type="domain" description="Anti-sigma K factor RskA C-terminal" evidence="14">
    <location>
        <begin position="133"/>
        <end position="284"/>
    </location>
</feature>
<keyword evidence="11" id="KW-0175">Coiled coil</keyword>
<keyword evidence="3" id="KW-1003">Cell membrane</keyword>
<comment type="subcellular location">
    <subcellularLocation>
        <location evidence="2">Cell membrane</location>
    </subcellularLocation>
    <subcellularLocation>
        <location evidence="1">Membrane</location>
        <topology evidence="1">Single-pass membrane protein</topology>
    </subcellularLocation>
</comment>
<dbReference type="InterPro" id="IPR018764">
    <property type="entry name" value="RskA_C"/>
</dbReference>
<dbReference type="PANTHER" id="PTHR37461">
    <property type="entry name" value="ANTI-SIGMA-K FACTOR RSKA"/>
    <property type="match status" value="1"/>
</dbReference>
<evidence type="ECO:0000256" key="4">
    <source>
        <dbReference type="ARBA" id="ARBA00022692"/>
    </source>
</evidence>
<dbReference type="EMBL" id="JAGIOC010000001">
    <property type="protein sequence ID" value="MBP2409628.1"/>
    <property type="molecule type" value="Genomic_DNA"/>
</dbReference>
<dbReference type="InterPro" id="IPR041916">
    <property type="entry name" value="Anti_sigma_zinc_sf"/>
</dbReference>
<keyword evidence="7 13" id="KW-0472">Membrane</keyword>
<dbReference type="PANTHER" id="PTHR37461:SF1">
    <property type="entry name" value="ANTI-SIGMA-K FACTOR RSKA"/>
    <property type="match status" value="1"/>
</dbReference>
<dbReference type="Pfam" id="PF10099">
    <property type="entry name" value="RskA_C"/>
    <property type="match status" value="1"/>
</dbReference>
<protein>
    <recommendedName>
        <fullName evidence="10">Regulator of SigK</fullName>
    </recommendedName>
    <alternativeName>
        <fullName evidence="9">Sigma-K anti-sigma factor RskA</fullName>
    </alternativeName>
</protein>
<feature type="region of interest" description="Disordered" evidence="12">
    <location>
        <begin position="32"/>
        <end position="114"/>
    </location>
</feature>
<evidence type="ECO:0000256" key="1">
    <source>
        <dbReference type="ARBA" id="ARBA00004167"/>
    </source>
</evidence>
<keyword evidence="5 13" id="KW-1133">Transmembrane helix</keyword>
<evidence type="ECO:0000256" key="8">
    <source>
        <dbReference type="ARBA" id="ARBA00023163"/>
    </source>
</evidence>
<keyword evidence="16" id="KW-1185">Reference proteome</keyword>
<evidence type="ECO:0000256" key="12">
    <source>
        <dbReference type="SAM" id="MobiDB-lite"/>
    </source>
</evidence>
<dbReference type="Proteomes" id="UP000698222">
    <property type="component" value="Unassembled WGS sequence"/>
</dbReference>
<feature type="region of interest" description="Disordered" evidence="12">
    <location>
        <begin position="270"/>
        <end position="289"/>
    </location>
</feature>
<reference evidence="15 16" key="1">
    <citation type="submission" date="2021-03" db="EMBL/GenBank/DDBJ databases">
        <title>Sequencing the genomes of 1000 actinobacteria strains.</title>
        <authorList>
            <person name="Klenk H.-P."/>
        </authorList>
    </citation>
    <scope>NUCLEOTIDE SEQUENCE [LARGE SCALE GENOMIC DNA]</scope>
    <source>
        <strain evidence="15 16">DSM 14564</strain>
    </source>
</reference>
<evidence type="ECO:0000313" key="15">
    <source>
        <dbReference type="EMBL" id="MBP2409628.1"/>
    </source>
</evidence>
<evidence type="ECO:0000256" key="6">
    <source>
        <dbReference type="ARBA" id="ARBA00023015"/>
    </source>
</evidence>
<proteinExistence type="predicted"/>
<sequence length="289" mass="30789">MNEQKHDMTGAWALNALDADERAQIEDYLAQDPEAAAEARSFEETAGELARGLEPAPPRPELKDSVMARIARTRQLPPHAEQDADENATPSAPAENTHRAETQAADAPAADSRDAEVVPLDRYRSVVRRTRWLAVAATALLVTSVAGVGLWSTERAAQQDAQETIEALQSAQEDAEQEQQMVSTIMASDDATQLTVPAESGGALHLMYSRDQEAMIVQAADLADLPSGSTYQLWLIDEEGPHDAGLISASDQTVRMEGEMPAGAQLGLTVEPAGGSEQPTTDPIAAGAL</sequence>
<accession>A0ABS4YLG3</accession>
<feature type="coiled-coil region" evidence="11">
    <location>
        <begin position="154"/>
        <end position="181"/>
    </location>
</feature>
<comment type="caution">
    <text evidence="15">The sequence shown here is derived from an EMBL/GenBank/DDBJ whole genome shotgun (WGS) entry which is preliminary data.</text>
</comment>
<evidence type="ECO:0000256" key="10">
    <source>
        <dbReference type="ARBA" id="ARBA00030803"/>
    </source>
</evidence>
<evidence type="ECO:0000259" key="14">
    <source>
        <dbReference type="Pfam" id="PF10099"/>
    </source>
</evidence>